<feature type="signal peptide" evidence="1">
    <location>
        <begin position="1"/>
        <end position="19"/>
    </location>
</feature>
<proteinExistence type="predicted"/>
<keyword evidence="3" id="KW-1185">Reference proteome</keyword>
<dbReference type="HOGENOM" id="CLU_612856_0_0_1"/>
<dbReference type="InParanoid" id="G0MG32"/>
<gene>
    <name evidence="2" type="ORF">CAEBREN_12423</name>
</gene>
<dbReference type="EMBL" id="GL379793">
    <property type="protein sequence ID" value="EGT56502.1"/>
    <property type="molecule type" value="Genomic_DNA"/>
</dbReference>
<dbReference type="Proteomes" id="UP000008068">
    <property type="component" value="Unassembled WGS sequence"/>
</dbReference>
<protein>
    <submittedName>
        <fullName evidence="2">Uncharacterized protein</fullName>
    </submittedName>
</protein>
<dbReference type="AlphaFoldDB" id="G0MG32"/>
<sequence>MWSLFPWLLLASQHATIVADEDVVDRSIKVLADLYSTNNQFNFFDGMESKAGSVFDAMLPIAKMIGEANNTEHLLSDRQFIENSLLSFFQPDILEYKQLMKFEHETRYIWEGLANETLLLTRQFSRTMLGDEDYNRVKLITLVAKLTYDCEEAITPTEAKEIAEQRFNWYQVLSRLNVGGDRMKILKLTRQYFLEFRAILKSSSSKKDILNENFKVFERRFGSDEEHIEHFFKELKLKGGVENVKAVEEKCLLRTLLIKAGYNNRIVSDWIARLRHQLMQLSSVLAVCSEINGTPESDKTNLMEQVSLISRHAGKYLNDSFESAWPWEHYVIFKEKLQYFLKMPGVLDEKYMEVIAISVREELERIGDPNYIYQMAAITKPTENFQFWYSGPQKYCAWNNTFHGFELVLGRIPIGPKPLRTLDRMAYMNHNRKLADEWRKSVEHNME</sequence>
<keyword evidence="1" id="KW-0732">Signal</keyword>
<evidence type="ECO:0000256" key="1">
    <source>
        <dbReference type="SAM" id="SignalP"/>
    </source>
</evidence>
<evidence type="ECO:0000313" key="3">
    <source>
        <dbReference type="Proteomes" id="UP000008068"/>
    </source>
</evidence>
<name>G0MG32_CAEBE</name>
<organism evidence="3">
    <name type="scientific">Caenorhabditis brenneri</name>
    <name type="common">Nematode worm</name>
    <dbReference type="NCBI Taxonomy" id="135651"/>
    <lineage>
        <taxon>Eukaryota</taxon>
        <taxon>Metazoa</taxon>
        <taxon>Ecdysozoa</taxon>
        <taxon>Nematoda</taxon>
        <taxon>Chromadorea</taxon>
        <taxon>Rhabditida</taxon>
        <taxon>Rhabditina</taxon>
        <taxon>Rhabditomorpha</taxon>
        <taxon>Rhabditoidea</taxon>
        <taxon>Rhabditidae</taxon>
        <taxon>Peloderinae</taxon>
        <taxon>Caenorhabditis</taxon>
    </lineage>
</organism>
<reference evidence="3" key="1">
    <citation type="submission" date="2011-07" db="EMBL/GenBank/DDBJ databases">
        <authorList>
            <consortium name="Caenorhabditis brenneri Sequencing and Analysis Consortium"/>
            <person name="Wilson R.K."/>
        </authorList>
    </citation>
    <scope>NUCLEOTIDE SEQUENCE [LARGE SCALE GENOMIC DNA]</scope>
    <source>
        <strain evidence="3">PB2801</strain>
    </source>
</reference>
<evidence type="ECO:0000313" key="2">
    <source>
        <dbReference type="EMBL" id="EGT56502.1"/>
    </source>
</evidence>
<accession>G0MG32</accession>
<feature type="chain" id="PRO_5003403191" evidence="1">
    <location>
        <begin position="20"/>
        <end position="447"/>
    </location>
</feature>